<accession>Q8WYU0</accession>
<protein>
    <submittedName>
        <fullName evidence="1">Uncharacterized protein pp7518</fullName>
    </submittedName>
</protein>
<dbReference type="EMBL" id="AF318360">
    <property type="protein sequence ID" value="AAL55867.1"/>
    <property type="molecule type" value="mRNA"/>
</dbReference>
<proteinExistence type="evidence at transcript level"/>
<dbReference type="PeptideAtlas" id="Q8WYU0"/>
<gene>
    <name evidence="1" type="primary">pp7518</name>
</gene>
<organism evidence="1">
    <name type="scientific">Homo sapiens</name>
    <name type="common">Human</name>
    <dbReference type="NCBI Taxonomy" id="9606"/>
    <lineage>
        <taxon>Eukaryota</taxon>
        <taxon>Metazoa</taxon>
        <taxon>Chordata</taxon>
        <taxon>Craniata</taxon>
        <taxon>Vertebrata</taxon>
        <taxon>Euteleostomi</taxon>
        <taxon>Mammalia</taxon>
        <taxon>Eutheria</taxon>
        <taxon>Euarchontoglires</taxon>
        <taxon>Primates</taxon>
        <taxon>Haplorrhini</taxon>
        <taxon>Catarrhini</taxon>
        <taxon>Hominidae</taxon>
        <taxon>Homo</taxon>
    </lineage>
</organism>
<reference evidence="1" key="1">
    <citation type="submission" date="2000-11" db="EMBL/GenBank/DDBJ databases">
        <title>Novel human cDNA clones with function of inhibiting cancer cell growth.</title>
        <authorList>
            <person name="Zhou X.M."/>
            <person name="Zhang P.P."/>
            <person name="Jiang H.Q."/>
            <person name="Huang Y."/>
            <person name="Qin W.X."/>
            <person name="Zhao X.T."/>
            <person name="Wan D.F."/>
            <person name="Gu J.R."/>
        </authorList>
    </citation>
    <scope>NUCLEOTIDE SEQUENCE</scope>
</reference>
<name>Q8WYU0_HUMAN</name>
<dbReference type="AlphaFoldDB" id="Q8WYU0"/>
<evidence type="ECO:0000313" key="1">
    <source>
        <dbReference type="EMBL" id="AAL55867.1"/>
    </source>
</evidence>
<sequence length="102" mass="11213">MYAGVGVGSWPHWWVGLETLPGLVRKSCYKTAKLLLVQRSPTFLATGSIFLEDHFSMEREGGAGFGMEVFHLPSSGISQTLLRSTQNLHSWCAQFTGGLLLL</sequence>